<protein>
    <submittedName>
        <fullName evidence="1">Uncharacterized protein</fullName>
    </submittedName>
</protein>
<reference evidence="1" key="1">
    <citation type="journal article" date="2016" name="Front. Microbiol.">
        <title>Genome Sequence of the Piezophilic, Mesophilic Sulfate-Reducing Bacterium Desulfovibrio indicus J2T.</title>
        <authorList>
            <person name="Cao J."/>
            <person name="Maignien L."/>
            <person name="Shao Z."/>
            <person name="Alain K."/>
            <person name="Jebbar M."/>
        </authorList>
    </citation>
    <scope>NUCLEOTIDE SEQUENCE</scope>
    <source>
        <strain evidence="1">DSM 16372</strain>
    </source>
</reference>
<evidence type="ECO:0000313" key="2">
    <source>
        <dbReference type="Proteomes" id="UP001055247"/>
    </source>
</evidence>
<dbReference type="InterPro" id="IPR011990">
    <property type="entry name" value="TPR-like_helical_dom_sf"/>
</dbReference>
<dbReference type="RefSeq" id="WP_066927974.1">
    <property type="nucleotide sequence ID" value="NZ_BPQO01000027.1"/>
</dbReference>
<proteinExistence type="predicted"/>
<dbReference type="Proteomes" id="UP001055247">
    <property type="component" value="Unassembled WGS sequence"/>
</dbReference>
<keyword evidence="2" id="KW-1185">Reference proteome</keyword>
<dbReference type="AlphaFoldDB" id="A0AAV4ZV78"/>
<evidence type="ECO:0000313" key="1">
    <source>
        <dbReference type="EMBL" id="GJD91440.1"/>
    </source>
</evidence>
<comment type="caution">
    <text evidence="1">The sequence shown here is derived from an EMBL/GenBank/DDBJ whole genome shotgun (WGS) entry which is preliminary data.</text>
</comment>
<reference evidence="1" key="2">
    <citation type="submission" date="2021-08" db="EMBL/GenBank/DDBJ databases">
        <authorList>
            <person name="Tani A."/>
            <person name="Ola A."/>
            <person name="Ogura Y."/>
            <person name="Katsura K."/>
            <person name="Hayashi T."/>
        </authorList>
    </citation>
    <scope>NUCLEOTIDE SEQUENCE</scope>
    <source>
        <strain evidence="1">DSM 16372</strain>
    </source>
</reference>
<gene>
    <name evidence="1" type="ORF">BHAOGJBA_4988</name>
</gene>
<name>A0AAV4ZV78_9HYPH</name>
<organism evidence="1 2">
    <name type="scientific">Methylobacterium hispanicum</name>
    <dbReference type="NCBI Taxonomy" id="270350"/>
    <lineage>
        <taxon>Bacteria</taxon>
        <taxon>Pseudomonadati</taxon>
        <taxon>Pseudomonadota</taxon>
        <taxon>Alphaproteobacteria</taxon>
        <taxon>Hyphomicrobiales</taxon>
        <taxon>Methylobacteriaceae</taxon>
        <taxon>Methylobacterium</taxon>
    </lineage>
</organism>
<dbReference type="Gene3D" id="1.25.40.10">
    <property type="entry name" value="Tetratricopeptide repeat domain"/>
    <property type="match status" value="1"/>
</dbReference>
<dbReference type="EMBL" id="BPQO01000027">
    <property type="protein sequence ID" value="GJD91440.1"/>
    <property type="molecule type" value="Genomic_DNA"/>
</dbReference>
<dbReference type="SUPFAM" id="SSF48452">
    <property type="entry name" value="TPR-like"/>
    <property type="match status" value="1"/>
</dbReference>
<accession>A0AAV4ZV78</accession>
<sequence>MDAHSQPAPGSEAAALLDGQIRDALGLKSEDLSIGLEVARNLLQRGATADALRVYAGLILCEPTNPVFQTGLANCALAAEEFHLALQAASAVIALAPQDPRGYLVSGRACIGLGALAEASEDLRDAVALGRAARNAAVVEEAGRLLEALPDPARAPALAPAG</sequence>